<proteinExistence type="predicted"/>
<evidence type="ECO:0000313" key="2">
    <source>
        <dbReference type="EMBL" id="MCI0128826.1"/>
    </source>
</evidence>
<name>A0AA41QSG2_9HYPH</name>
<evidence type="ECO:0000256" key="1">
    <source>
        <dbReference type="ARBA" id="ARBA00023239"/>
    </source>
</evidence>
<dbReference type="RefSeq" id="WP_052151944.1">
    <property type="nucleotide sequence ID" value="NZ_CP068983.1"/>
</dbReference>
<dbReference type="EMBL" id="JALAZD010000003">
    <property type="protein sequence ID" value="MCI0128826.1"/>
    <property type="molecule type" value="Genomic_DNA"/>
</dbReference>
<accession>A0AA41QSG2</accession>
<reference evidence="2" key="1">
    <citation type="submission" date="2022-03" db="EMBL/GenBank/DDBJ databases">
        <title>The complete genome sequence of a Methyloterrigena soli.</title>
        <authorList>
            <person name="Zi Z."/>
        </authorList>
    </citation>
    <scope>NUCLEOTIDE SEQUENCE</scope>
    <source>
        <strain evidence="2">M48</strain>
    </source>
</reference>
<dbReference type="SMART" id="SM01130">
    <property type="entry name" value="DHDPS"/>
    <property type="match status" value="1"/>
</dbReference>
<dbReference type="CDD" id="cd00408">
    <property type="entry name" value="DHDPS-like"/>
    <property type="match status" value="1"/>
</dbReference>
<organism evidence="2 3">
    <name type="scientific">Paradevosia shaoguanensis</name>
    <dbReference type="NCBI Taxonomy" id="1335043"/>
    <lineage>
        <taxon>Bacteria</taxon>
        <taxon>Pseudomonadati</taxon>
        <taxon>Pseudomonadota</taxon>
        <taxon>Alphaproteobacteria</taxon>
        <taxon>Hyphomicrobiales</taxon>
        <taxon>Devosiaceae</taxon>
        <taxon>Paradevosia</taxon>
    </lineage>
</organism>
<dbReference type="Proteomes" id="UP001156140">
    <property type="component" value="Unassembled WGS sequence"/>
</dbReference>
<gene>
    <name evidence="2" type="ORF">ML536_18485</name>
</gene>
<dbReference type="PANTHER" id="PTHR12128:SF67">
    <property type="entry name" value="BLR3884 PROTEIN"/>
    <property type="match status" value="1"/>
</dbReference>
<comment type="caution">
    <text evidence="2">The sequence shown here is derived from an EMBL/GenBank/DDBJ whole genome shotgun (WGS) entry which is preliminary data.</text>
</comment>
<dbReference type="InterPro" id="IPR013785">
    <property type="entry name" value="Aldolase_TIM"/>
</dbReference>
<keyword evidence="1" id="KW-0456">Lyase</keyword>
<dbReference type="Pfam" id="PF00701">
    <property type="entry name" value="DHDPS"/>
    <property type="match status" value="1"/>
</dbReference>
<dbReference type="AlphaFoldDB" id="A0AA41QSG2"/>
<keyword evidence="3" id="KW-1185">Reference proteome</keyword>
<dbReference type="GO" id="GO:0008840">
    <property type="term" value="F:4-hydroxy-tetrahydrodipicolinate synthase activity"/>
    <property type="evidence" value="ECO:0007669"/>
    <property type="project" value="TreeGrafter"/>
</dbReference>
<sequence>MNEQSTTSSSLGGIITAILTPVRADLSIDTERLVAHARDLLAKGGSRVSTFGSTGEGVAFSSPEKREAVEALLAAGIRTDQLLPAIMTSSVGTAAQELADLAELGCREVLVLPPFYYGSPSVAGLVSFYEALFERAGRPNVRLVLYNIPAMSGVTITHDLIRALRAGKGAPIAGVKDSTGNIESGLAYVKAFPDLAIFTGDDRVLPHLLHAGGAGMIGGLPNLYVEDLVALYSDPKGPNAHSLAALAAERIARIDSTGGLVALKSELASRESDPDWVRCMPPLDGRFRAGAGR</sequence>
<dbReference type="InterPro" id="IPR002220">
    <property type="entry name" value="DapA-like"/>
</dbReference>
<dbReference type="PANTHER" id="PTHR12128">
    <property type="entry name" value="DIHYDRODIPICOLINATE SYNTHASE"/>
    <property type="match status" value="1"/>
</dbReference>
<dbReference type="Gene3D" id="3.20.20.70">
    <property type="entry name" value="Aldolase class I"/>
    <property type="match status" value="1"/>
</dbReference>
<evidence type="ECO:0000313" key="3">
    <source>
        <dbReference type="Proteomes" id="UP001156140"/>
    </source>
</evidence>
<dbReference type="PRINTS" id="PR00146">
    <property type="entry name" value="DHPICSNTHASE"/>
</dbReference>
<protein>
    <submittedName>
        <fullName evidence="2">Dihydrodipicolinate synthase family protein</fullName>
    </submittedName>
</protein>
<dbReference type="SUPFAM" id="SSF51569">
    <property type="entry name" value="Aldolase"/>
    <property type="match status" value="1"/>
</dbReference>